<protein>
    <submittedName>
        <fullName evidence="2">Sugar ABC transporter</fullName>
    </submittedName>
</protein>
<dbReference type="PANTHER" id="PTHR32309:SF13">
    <property type="entry name" value="FERRIC ENTEROBACTIN TRANSPORT PROTEIN FEPE"/>
    <property type="match status" value="1"/>
</dbReference>
<keyword evidence="1" id="KW-0472">Membrane</keyword>
<dbReference type="Proteomes" id="UP000214603">
    <property type="component" value="Unassembled WGS sequence"/>
</dbReference>
<keyword evidence="1" id="KW-0812">Transmembrane</keyword>
<organism evidence="2 3">
    <name type="scientific">Candidimonas nitroreducens</name>
    <dbReference type="NCBI Taxonomy" id="683354"/>
    <lineage>
        <taxon>Bacteria</taxon>
        <taxon>Pseudomonadati</taxon>
        <taxon>Pseudomonadota</taxon>
        <taxon>Betaproteobacteria</taxon>
        <taxon>Burkholderiales</taxon>
        <taxon>Alcaligenaceae</taxon>
        <taxon>Candidimonas</taxon>
    </lineage>
</organism>
<sequence length="359" mass="38749">MAVVLAPVVLVALYKLFIAVPRYEAQSRFAVQSGYGQSMAGSGVGGSLLTMGGGLGAAGQGFVDGWAVSNFLMSRDCMQQLDLKIGLRRFLSHGGIDPFNHLAPDATEDSLYRSYQSMVKASYNVMEQINVLTVSAYSAGDAAQISAALIQLAQQFVNNVDHKGLVDALKVSKRSVAMAEKASSSAREALTQWRVAHANIDPEAYAGMMLNVIGQLEGQLTAAQIKLAKIQAIGNPENPMLRPAELEVDALRKRIKSLRQRVSGKGDTEAGQLKTYSALKNAQTFADENLSAARQNYQLAFTETMKLQRYLSVISRPIPSHHPAGPGLLVMLLEALAAGFVLALMLRLAESLLREFRHG</sequence>
<gene>
    <name evidence="2" type="ORF">CEY11_10025</name>
</gene>
<keyword evidence="1" id="KW-1133">Transmembrane helix</keyword>
<dbReference type="AlphaFoldDB" id="A0A225MM56"/>
<dbReference type="PANTHER" id="PTHR32309">
    <property type="entry name" value="TYROSINE-PROTEIN KINASE"/>
    <property type="match status" value="1"/>
</dbReference>
<evidence type="ECO:0000313" key="2">
    <source>
        <dbReference type="EMBL" id="OWT60601.1"/>
    </source>
</evidence>
<dbReference type="GO" id="GO:0005886">
    <property type="term" value="C:plasma membrane"/>
    <property type="evidence" value="ECO:0007669"/>
    <property type="project" value="TreeGrafter"/>
</dbReference>
<evidence type="ECO:0000313" key="3">
    <source>
        <dbReference type="Proteomes" id="UP000214603"/>
    </source>
</evidence>
<reference evidence="3" key="1">
    <citation type="submission" date="2017-06" db="EMBL/GenBank/DDBJ databases">
        <title>Herbaspirillum phytohormonus sp. nov., isolated from the root nodule of Robinia pseudoacacia in lead-zinc mine.</title>
        <authorList>
            <person name="Fan M."/>
            <person name="Lin Y."/>
        </authorList>
    </citation>
    <scope>NUCLEOTIDE SEQUENCE [LARGE SCALE GENOMIC DNA]</scope>
    <source>
        <strain evidence="3">SC-089</strain>
    </source>
</reference>
<dbReference type="InterPro" id="IPR050445">
    <property type="entry name" value="Bact_polysacc_biosynth/exp"/>
</dbReference>
<comment type="caution">
    <text evidence="2">The sequence shown here is derived from an EMBL/GenBank/DDBJ whole genome shotgun (WGS) entry which is preliminary data.</text>
</comment>
<accession>A0A225MM56</accession>
<dbReference type="OrthoDB" id="9075862at2"/>
<keyword evidence="3" id="KW-1185">Reference proteome</keyword>
<proteinExistence type="predicted"/>
<evidence type="ECO:0000256" key="1">
    <source>
        <dbReference type="SAM" id="Phobius"/>
    </source>
</evidence>
<name>A0A225MM56_9BURK</name>
<dbReference type="GO" id="GO:0004713">
    <property type="term" value="F:protein tyrosine kinase activity"/>
    <property type="evidence" value="ECO:0007669"/>
    <property type="project" value="TreeGrafter"/>
</dbReference>
<feature type="transmembrane region" description="Helical" evidence="1">
    <location>
        <begin position="328"/>
        <end position="349"/>
    </location>
</feature>
<dbReference type="EMBL" id="NJIH01000005">
    <property type="protein sequence ID" value="OWT60601.1"/>
    <property type="molecule type" value="Genomic_DNA"/>
</dbReference>